<evidence type="ECO:0000256" key="6">
    <source>
        <dbReference type="ARBA" id="ARBA00023136"/>
    </source>
</evidence>
<evidence type="ECO:0000256" key="7">
    <source>
        <dbReference type="RuleBase" id="RU363032"/>
    </source>
</evidence>
<dbReference type="RefSeq" id="WP_141848492.1">
    <property type="nucleotide sequence ID" value="NZ_BAAAPR010000005.1"/>
</dbReference>
<dbReference type="Proteomes" id="UP000317893">
    <property type="component" value="Unassembled WGS sequence"/>
</dbReference>
<dbReference type="CDD" id="cd06261">
    <property type="entry name" value="TM_PBP2"/>
    <property type="match status" value="1"/>
</dbReference>
<comment type="similarity">
    <text evidence="7">Belongs to the binding-protein-dependent transport system permease family.</text>
</comment>
<dbReference type="PANTHER" id="PTHR43744">
    <property type="entry name" value="ABC TRANSPORTER PERMEASE PROTEIN MG189-RELATED-RELATED"/>
    <property type="match status" value="1"/>
</dbReference>
<dbReference type="Pfam" id="PF00528">
    <property type="entry name" value="BPD_transp_1"/>
    <property type="match status" value="1"/>
</dbReference>
<dbReference type="EMBL" id="VFMN01000001">
    <property type="protein sequence ID" value="TQJ09066.1"/>
    <property type="molecule type" value="Genomic_DNA"/>
</dbReference>
<sequence length="306" mass="34347">MSQVVTAAAATGAPGSEPGSGPDEEGVRPIRHEPPQPPRVVRTRLVLAVVVVVLMMFPVYWMLRTSFASTDELSRLPVALWPQEWLWRNYVDPWSQYPFARWLLNSVVIAVLSVTLTLAINLSAGYAFAKLRFPLRNLFFLAIISTLMVPVQVIMVPQFQIVIDLGLLNSTWGVVLPRLAEAFGLFMARQFFLGVPDELIEAARIDGASHLRIFRSIVLPLSKPLIAALVIFTFMWRWNEFVWPLIVLTDPNAYTLPVGLQFLISQFSTNFGPLLAMSFLSILPMLVVFAIFQKYFVQGVARTGLK</sequence>
<evidence type="ECO:0000259" key="9">
    <source>
        <dbReference type="PROSITE" id="PS50928"/>
    </source>
</evidence>
<accession>A0A542E154</accession>
<keyword evidence="11" id="KW-1185">Reference proteome</keyword>
<evidence type="ECO:0000256" key="3">
    <source>
        <dbReference type="ARBA" id="ARBA00022475"/>
    </source>
</evidence>
<dbReference type="OrthoDB" id="2063054at2"/>
<evidence type="ECO:0000313" key="11">
    <source>
        <dbReference type="Proteomes" id="UP000317893"/>
    </source>
</evidence>
<feature type="transmembrane region" description="Helical" evidence="7">
    <location>
        <begin position="271"/>
        <end position="292"/>
    </location>
</feature>
<keyword evidence="6 7" id="KW-0472">Membrane</keyword>
<name>A0A542E154_9MICO</name>
<evidence type="ECO:0000256" key="5">
    <source>
        <dbReference type="ARBA" id="ARBA00022989"/>
    </source>
</evidence>
<comment type="caution">
    <text evidence="10">The sequence shown here is derived from an EMBL/GenBank/DDBJ whole genome shotgun (WGS) entry which is preliminary data.</text>
</comment>
<dbReference type="SUPFAM" id="SSF161098">
    <property type="entry name" value="MetI-like"/>
    <property type="match status" value="1"/>
</dbReference>
<evidence type="ECO:0000256" key="2">
    <source>
        <dbReference type="ARBA" id="ARBA00022448"/>
    </source>
</evidence>
<feature type="region of interest" description="Disordered" evidence="8">
    <location>
        <begin position="1"/>
        <end position="35"/>
    </location>
</feature>
<evidence type="ECO:0000256" key="4">
    <source>
        <dbReference type="ARBA" id="ARBA00022692"/>
    </source>
</evidence>
<keyword evidence="5 7" id="KW-1133">Transmembrane helix</keyword>
<evidence type="ECO:0000256" key="8">
    <source>
        <dbReference type="SAM" id="MobiDB-lite"/>
    </source>
</evidence>
<feature type="compositionally biased region" description="Basic and acidic residues" evidence="8">
    <location>
        <begin position="25"/>
        <end position="34"/>
    </location>
</feature>
<evidence type="ECO:0000313" key="10">
    <source>
        <dbReference type="EMBL" id="TQJ09066.1"/>
    </source>
</evidence>
<proteinExistence type="inferred from homology"/>
<dbReference type="GO" id="GO:0005886">
    <property type="term" value="C:plasma membrane"/>
    <property type="evidence" value="ECO:0007669"/>
    <property type="project" value="UniProtKB-SubCell"/>
</dbReference>
<dbReference type="PANTHER" id="PTHR43744:SF8">
    <property type="entry name" value="SN-GLYCEROL-3-PHOSPHATE TRANSPORT SYSTEM PERMEASE PROTEIN UGPE"/>
    <property type="match status" value="1"/>
</dbReference>
<keyword evidence="4 7" id="KW-0812">Transmembrane</keyword>
<feature type="transmembrane region" description="Helical" evidence="7">
    <location>
        <begin position="102"/>
        <end position="126"/>
    </location>
</feature>
<dbReference type="GO" id="GO:0055085">
    <property type="term" value="P:transmembrane transport"/>
    <property type="evidence" value="ECO:0007669"/>
    <property type="project" value="InterPro"/>
</dbReference>
<feature type="transmembrane region" description="Helical" evidence="7">
    <location>
        <begin position="45"/>
        <end position="63"/>
    </location>
</feature>
<feature type="transmembrane region" description="Helical" evidence="7">
    <location>
        <begin position="213"/>
        <end position="236"/>
    </location>
</feature>
<dbReference type="InterPro" id="IPR000515">
    <property type="entry name" value="MetI-like"/>
</dbReference>
<dbReference type="InterPro" id="IPR035906">
    <property type="entry name" value="MetI-like_sf"/>
</dbReference>
<comment type="subcellular location">
    <subcellularLocation>
        <location evidence="1 7">Cell membrane</location>
        <topology evidence="1 7">Multi-pass membrane protein</topology>
    </subcellularLocation>
</comment>
<protein>
    <submittedName>
        <fullName evidence="10">Carbohydrate ABC transporter membrane protein 2 (CUT1 family)</fullName>
    </submittedName>
</protein>
<reference evidence="10 11" key="1">
    <citation type="submission" date="2019-06" db="EMBL/GenBank/DDBJ databases">
        <title>Sequencing the genomes of 1000 actinobacteria strains.</title>
        <authorList>
            <person name="Klenk H.-P."/>
        </authorList>
    </citation>
    <scope>NUCLEOTIDE SEQUENCE [LARGE SCALE GENOMIC DNA]</scope>
    <source>
        <strain evidence="10 11">DSM 18607</strain>
    </source>
</reference>
<keyword evidence="3" id="KW-1003">Cell membrane</keyword>
<keyword evidence="2 7" id="KW-0813">Transport</keyword>
<dbReference type="Gene3D" id="1.10.3720.10">
    <property type="entry name" value="MetI-like"/>
    <property type="match status" value="1"/>
</dbReference>
<feature type="domain" description="ABC transmembrane type-1" evidence="9">
    <location>
        <begin position="103"/>
        <end position="292"/>
    </location>
</feature>
<feature type="transmembrane region" description="Helical" evidence="7">
    <location>
        <begin position="138"/>
        <end position="159"/>
    </location>
</feature>
<evidence type="ECO:0000256" key="1">
    <source>
        <dbReference type="ARBA" id="ARBA00004651"/>
    </source>
</evidence>
<dbReference type="PROSITE" id="PS50928">
    <property type="entry name" value="ABC_TM1"/>
    <property type="match status" value="1"/>
</dbReference>
<dbReference type="AlphaFoldDB" id="A0A542E154"/>
<feature type="transmembrane region" description="Helical" evidence="7">
    <location>
        <begin position="171"/>
        <end position="192"/>
    </location>
</feature>
<organism evidence="10 11">
    <name type="scientific">Lapillicoccus jejuensis</name>
    <dbReference type="NCBI Taxonomy" id="402171"/>
    <lineage>
        <taxon>Bacteria</taxon>
        <taxon>Bacillati</taxon>
        <taxon>Actinomycetota</taxon>
        <taxon>Actinomycetes</taxon>
        <taxon>Micrococcales</taxon>
        <taxon>Intrasporangiaceae</taxon>
        <taxon>Lapillicoccus</taxon>
    </lineage>
</organism>
<gene>
    <name evidence="10" type="ORF">FB458_2171</name>
</gene>
<feature type="compositionally biased region" description="Low complexity" evidence="8">
    <location>
        <begin position="1"/>
        <end position="21"/>
    </location>
</feature>